<dbReference type="RefSeq" id="XP_033535502.1">
    <property type="nucleotide sequence ID" value="XM_033676241.1"/>
</dbReference>
<dbReference type="PANTHER" id="PTHR43690:SF18">
    <property type="entry name" value="INSULIN-DEGRADING ENZYME-RELATED"/>
    <property type="match status" value="1"/>
</dbReference>
<keyword evidence="4 11" id="KW-0378">Hydrolase</keyword>
<dbReference type="GO" id="GO:0005829">
    <property type="term" value="C:cytosol"/>
    <property type="evidence" value="ECO:0007669"/>
    <property type="project" value="TreeGrafter"/>
</dbReference>
<keyword evidence="12" id="KW-1185">Reference proteome</keyword>
<feature type="domain" description="Peptidase M16 C-terminal" evidence="8">
    <location>
        <begin position="226"/>
        <end position="403"/>
    </location>
</feature>
<organism evidence="11">
    <name type="scientific">Eremomyces bilateralis CBS 781.70</name>
    <dbReference type="NCBI Taxonomy" id="1392243"/>
    <lineage>
        <taxon>Eukaryota</taxon>
        <taxon>Fungi</taxon>
        <taxon>Dikarya</taxon>
        <taxon>Ascomycota</taxon>
        <taxon>Pezizomycotina</taxon>
        <taxon>Dothideomycetes</taxon>
        <taxon>Dothideomycetes incertae sedis</taxon>
        <taxon>Eremomycetales</taxon>
        <taxon>Eremomycetaceae</taxon>
        <taxon>Eremomyces</taxon>
    </lineage>
</organism>
<reference evidence="13" key="3">
    <citation type="submission" date="2025-04" db="UniProtKB">
        <authorList>
            <consortium name="RefSeq"/>
        </authorList>
    </citation>
    <scope>IDENTIFICATION</scope>
    <source>
        <strain evidence="13">CBS 781.70</strain>
    </source>
</reference>
<dbReference type="InterPro" id="IPR007863">
    <property type="entry name" value="Peptidase_M16_C"/>
</dbReference>
<dbReference type="InterPro" id="IPR011249">
    <property type="entry name" value="Metalloenz_LuxS/M16"/>
</dbReference>
<dbReference type="InterPro" id="IPR032632">
    <property type="entry name" value="Peptidase_M16_M"/>
</dbReference>
<dbReference type="Pfam" id="PF00675">
    <property type="entry name" value="Peptidase_M16"/>
    <property type="match status" value="1"/>
</dbReference>
<dbReference type="PANTHER" id="PTHR43690">
    <property type="entry name" value="NARDILYSIN"/>
    <property type="match status" value="1"/>
</dbReference>
<dbReference type="GeneID" id="54416811"/>
<dbReference type="EMBL" id="ML975154">
    <property type="protein sequence ID" value="KAF1813871.1"/>
    <property type="molecule type" value="Genomic_DNA"/>
</dbReference>
<evidence type="ECO:0000313" key="12">
    <source>
        <dbReference type="Proteomes" id="UP000504638"/>
    </source>
</evidence>
<evidence type="ECO:0000256" key="3">
    <source>
        <dbReference type="ARBA" id="ARBA00022723"/>
    </source>
</evidence>
<evidence type="ECO:0000259" key="8">
    <source>
        <dbReference type="Pfam" id="PF05193"/>
    </source>
</evidence>
<evidence type="ECO:0000259" key="10">
    <source>
        <dbReference type="Pfam" id="PF22456"/>
    </source>
</evidence>
<evidence type="ECO:0000313" key="13">
    <source>
        <dbReference type="RefSeq" id="XP_033535502.1"/>
    </source>
</evidence>
<evidence type="ECO:0000256" key="2">
    <source>
        <dbReference type="ARBA" id="ARBA00022670"/>
    </source>
</evidence>
<dbReference type="GO" id="GO:0004222">
    <property type="term" value="F:metalloendopeptidase activity"/>
    <property type="evidence" value="ECO:0007669"/>
    <property type="project" value="TreeGrafter"/>
</dbReference>
<evidence type="ECO:0000256" key="6">
    <source>
        <dbReference type="ARBA" id="ARBA00023049"/>
    </source>
</evidence>
<accession>A0A6G1G7G1</accession>
<dbReference type="Pfam" id="PF16187">
    <property type="entry name" value="Peptidase_M16_M"/>
    <property type="match status" value="1"/>
</dbReference>
<evidence type="ECO:0000259" key="7">
    <source>
        <dbReference type="Pfam" id="PF00675"/>
    </source>
</evidence>
<dbReference type="GO" id="GO:0005739">
    <property type="term" value="C:mitochondrion"/>
    <property type="evidence" value="ECO:0007669"/>
    <property type="project" value="TreeGrafter"/>
</dbReference>
<dbReference type="GO" id="GO:0046872">
    <property type="term" value="F:metal ion binding"/>
    <property type="evidence" value="ECO:0007669"/>
    <property type="project" value="UniProtKB-KW"/>
</dbReference>
<dbReference type="Gene3D" id="3.30.830.10">
    <property type="entry name" value="Metalloenzyme, LuxS/M16 peptidase-like"/>
    <property type="match status" value="4"/>
</dbReference>
<keyword evidence="3" id="KW-0479">Metal-binding</keyword>
<reference evidence="13" key="2">
    <citation type="submission" date="2020-04" db="EMBL/GenBank/DDBJ databases">
        <authorList>
            <consortium name="NCBI Genome Project"/>
        </authorList>
    </citation>
    <scope>NUCLEOTIDE SEQUENCE</scope>
    <source>
        <strain evidence="13">CBS 781.70</strain>
    </source>
</reference>
<dbReference type="InterPro" id="IPR011765">
    <property type="entry name" value="Pept_M16_N"/>
</dbReference>
<protein>
    <submittedName>
        <fullName evidence="11 13">LuxS/MPP-like metallohydrolase</fullName>
    </submittedName>
</protein>
<dbReference type="Pfam" id="PF22456">
    <property type="entry name" value="PqqF-like_C_4"/>
    <property type="match status" value="1"/>
</dbReference>
<dbReference type="FunFam" id="3.30.830.10:FF:000003">
    <property type="entry name" value="Insulin-degrading enzyme"/>
    <property type="match status" value="1"/>
</dbReference>
<evidence type="ECO:0000256" key="1">
    <source>
        <dbReference type="ARBA" id="ARBA00007261"/>
    </source>
</evidence>
<dbReference type="FunFam" id="3.30.830.10:FF:000005">
    <property type="entry name" value="nardilysin isoform X1"/>
    <property type="match status" value="1"/>
</dbReference>
<feature type="domain" description="Peptidase M16 N-terminal" evidence="7">
    <location>
        <begin position="39"/>
        <end position="200"/>
    </location>
</feature>
<dbReference type="SUPFAM" id="SSF63411">
    <property type="entry name" value="LuxS/MPP-like metallohydrolase"/>
    <property type="match status" value="4"/>
</dbReference>
<dbReference type="InterPro" id="IPR050626">
    <property type="entry name" value="Peptidase_M16"/>
</dbReference>
<name>A0A6G1G7G1_9PEZI</name>
<gene>
    <name evidence="11 13" type="ORF">P152DRAFT_394232</name>
</gene>
<dbReference type="Pfam" id="PF05193">
    <property type="entry name" value="Peptidase_M16_C"/>
    <property type="match status" value="1"/>
</dbReference>
<dbReference type="GO" id="GO:0051603">
    <property type="term" value="P:proteolysis involved in protein catabolic process"/>
    <property type="evidence" value="ECO:0007669"/>
    <property type="project" value="TreeGrafter"/>
</dbReference>
<evidence type="ECO:0000313" key="11">
    <source>
        <dbReference type="EMBL" id="KAF1813871.1"/>
    </source>
</evidence>
<proteinExistence type="inferred from homology"/>
<sequence length="1101" mass="125008">MNEPTKTRLVERVAEDIERPELDNRSYRVIKLPNGLEALLIHDPETDKASASLDVNIGSFSDAADMPGLAHAVEHVLFMGTKKYPRENDYHEYLNSNSGSSNAYTASTSTNFFFEVAASSSHADSAPGSASTSQTNLATGGVESPLHGALDRFAQFFIEPLFLEETLDRELRAVDSENKKNLQSDNWRLHQINKSLSNPKHPYNHFSTGNYKTLHDDPIARGVRIRDEFMKFYHTHYSANRMKLALLGLESLDTLEQWVTEMFSAVENKMLPRLRWDISPLTENELCVQVFAKPVFDMRSLELSFPYPDEEHLYESHPSRYLSHLIGHEGPGSILAYLKNKGWASGLGAGMNEICPGSALFNISVSLTEQGLENYQEVILVIFQYISILTETAPQKWVVDELKGIAEVDFRFKQKSRAMKTTSQLSSKMQKPFKPHHILSGSSIIRHFNPEAIQNGLRHLRPDNFRMLLVSQKYPGVWNQKEKWYGTEYTAEKIPLEFLERIHKASKASSCHRAPELHLPMPNEFVPTRLDVEKKEVAEPSKFPSLLRNEENMRLWHKKDDRFWVPKAFFHVLLRTPLAFISARNAVIQQLYIELVRDELVEYVYAAEIAGLDCGEAISTLGVKILVHGYNDKMPVLLEKVLTAMRDLDIRQDRFDILKERLTRGYRNLELQQPYQQIGGLFRSLIVERFWSNDQLLAEMDAVTIDDVRQMHPLLLGQFHTEILAHGNLYKEDALKMASLIETILRPQRLPRSQWPLRRSLVFPPGSNFRHEKTLRDPANVNNCIELHVYAGNQYDRVMRAKVGLFAQIADEPSFDQLRTKEQLGYIVWSTMIAIDGLLGFRVLIQSERSPEYLEKRIEVFLQSLGKRLEEMTDIQFEKHKRAIINRRLERLKNLSSETDRFTTHILSERFDFLEHEIGATYITNLTKSDIIAFYNEYISPASPTRAKLTVHLRAQNISSPADKTTALLALLAQLFQAANVPSDASKLAERFQDIDVASGDHATILGAVRAYLVKDAGMDETAAAGILEQGKDVLGKVLVDVGAAGEKAQAPEADEEALVLANGEPTLIEDIRLFKAGLPMSAAAVPVQDLSFFEELEPKL</sequence>
<dbReference type="AlphaFoldDB" id="A0A6G1G7G1"/>
<dbReference type="OrthoDB" id="952271at2759"/>
<evidence type="ECO:0000256" key="5">
    <source>
        <dbReference type="ARBA" id="ARBA00022833"/>
    </source>
</evidence>
<keyword evidence="5" id="KW-0862">Zinc</keyword>
<evidence type="ECO:0000256" key="4">
    <source>
        <dbReference type="ARBA" id="ARBA00022801"/>
    </source>
</evidence>
<dbReference type="FunFam" id="3.30.830.10:FF:000004">
    <property type="entry name" value="Putative insulin-degrading enzyme"/>
    <property type="match status" value="1"/>
</dbReference>
<keyword evidence="2" id="KW-0645">Protease</keyword>
<reference evidence="11 13" key="1">
    <citation type="submission" date="2020-01" db="EMBL/GenBank/DDBJ databases">
        <authorList>
            <consortium name="DOE Joint Genome Institute"/>
            <person name="Haridas S."/>
            <person name="Albert R."/>
            <person name="Binder M."/>
            <person name="Bloem J."/>
            <person name="Labutti K."/>
            <person name="Salamov A."/>
            <person name="Andreopoulos B."/>
            <person name="Baker S.E."/>
            <person name="Barry K."/>
            <person name="Bills G."/>
            <person name="Bluhm B.H."/>
            <person name="Cannon C."/>
            <person name="Castanera R."/>
            <person name="Culley D.E."/>
            <person name="Daum C."/>
            <person name="Ezra D."/>
            <person name="Gonzalez J.B."/>
            <person name="Henrissat B."/>
            <person name="Kuo A."/>
            <person name="Liang C."/>
            <person name="Lipzen A."/>
            <person name="Lutzoni F."/>
            <person name="Magnuson J."/>
            <person name="Mondo S."/>
            <person name="Nolan M."/>
            <person name="Ohm R."/>
            <person name="Pangilinan J."/>
            <person name="Park H.-J."/>
            <person name="Ramirez L."/>
            <person name="Alfaro M."/>
            <person name="Sun H."/>
            <person name="Tritt A."/>
            <person name="Yoshinaga Y."/>
            <person name="Zwiers L.-H."/>
            <person name="Turgeon B.G."/>
            <person name="Goodwin S.B."/>
            <person name="Spatafora J.W."/>
            <person name="Crous P.W."/>
            <person name="Grigoriev I.V."/>
        </authorList>
    </citation>
    <scope>NUCLEOTIDE SEQUENCE</scope>
    <source>
        <strain evidence="11 13">CBS 781.70</strain>
    </source>
</reference>
<comment type="similarity">
    <text evidence="1">Belongs to the peptidase M16 family.</text>
</comment>
<feature type="domain" description="Coenzyme PQQ synthesis protein F-like C-terminal lobe" evidence="10">
    <location>
        <begin position="805"/>
        <end position="902"/>
    </location>
</feature>
<dbReference type="GO" id="GO:0043171">
    <property type="term" value="P:peptide catabolic process"/>
    <property type="evidence" value="ECO:0007669"/>
    <property type="project" value="TreeGrafter"/>
</dbReference>
<keyword evidence="6" id="KW-0482">Metalloprotease</keyword>
<dbReference type="Proteomes" id="UP000504638">
    <property type="component" value="Unplaced"/>
</dbReference>
<feature type="domain" description="Peptidase M16 middle/third" evidence="9">
    <location>
        <begin position="410"/>
        <end position="699"/>
    </location>
</feature>
<dbReference type="InterPro" id="IPR054734">
    <property type="entry name" value="PqqF-like_C_4"/>
</dbReference>
<evidence type="ECO:0000259" key="9">
    <source>
        <dbReference type="Pfam" id="PF16187"/>
    </source>
</evidence>